<comment type="caution">
    <text evidence="2">The sequence shown here is derived from an EMBL/GenBank/DDBJ whole genome shotgun (WGS) entry which is preliminary data.</text>
</comment>
<keyword evidence="3" id="KW-1185">Reference proteome</keyword>
<dbReference type="EMBL" id="QXHD01000004">
    <property type="protein sequence ID" value="NEZ55396.1"/>
    <property type="molecule type" value="Genomic_DNA"/>
</dbReference>
<reference evidence="2 3" key="1">
    <citation type="journal article" date="2020" name="Microb. Ecol.">
        <title>Ecogenomics of the Marine Benthic Filamentous Cyanobacterium Adonisia.</title>
        <authorList>
            <person name="Walter J.M."/>
            <person name="Coutinho F.H."/>
            <person name="Leomil L."/>
            <person name="Hargreaves P.I."/>
            <person name="Campeao M.E."/>
            <person name="Vieira V.V."/>
            <person name="Silva B.S."/>
            <person name="Fistarol G.O."/>
            <person name="Salomon P.S."/>
            <person name="Sawabe T."/>
            <person name="Mino S."/>
            <person name="Hosokawa M."/>
            <person name="Miyashita H."/>
            <person name="Maruyama F."/>
            <person name="van Verk M.C."/>
            <person name="Dutilh B.E."/>
            <person name="Thompson C.C."/>
            <person name="Thompson F.L."/>
        </authorList>
    </citation>
    <scope>NUCLEOTIDE SEQUENCE [LARGE SCALE GENOMIC DNA]</scope>
    <source>
        <strain evidence="2 3">CCMR0081</strain>
    </source>
</reference>
<dbReference type="RefSeq" id="WP_163697228.1">
    <property type="nucleotide sequence ID" value="NZ_QXHD01000004.1"/>
</dbReference>
<proteinExistence type="predicted"/>
<organism evidence="2 3">
    <name type="scientific">Adonisia turfae CCMR0081</name>
    <dbReference type="NCBI Taxonomy" id="2292702"/>
    <lineage>
        <taxon>Bacteria</taxon>
        <taxon>Bacillati</taxon>
        <taxon>Cyanobacteriota</taxon>
        <taxon>Adonisia</taxon>
        <taxon>Adonisia turfae</taxon>
    </lineage>
</organism>
<accession>A0A6M0RGL7</accession>
<dbReference type="Proteomes" id="UP000481033">
    <property type="component" value="Unassembled WGS sequence"/>
</dbReference>
<protein>
    <submittedName>
        <fullName evidence="2">Uncharacterized protein</fullName>
    </submittedName>
</protein>
<name>A0A6M0RGL7_9CYAN</name>
<evidence type="ECO:0000256" key="1">
    <source>
        <dbReference type="SAM" id="MobiDB-lite"/>
    </source>
</evidence>
<evidence type="ECO:0000313" key="3">
    <source>
        <dbReference type="Proteomes" id="UP000481033"/>
    </source>
</evidence>
<evidence type="ECO:0000313" key="2">
    <source>
        <dbReference type="EMBL" id="NEZ55396.1"/>
    </source>
</evidence>
<gene>
    <name evidence="2" type="ORF">DXZ20_06835</name>
</gene>
<feature type="region of interest" description="Disordered" evidence="1">
    <location>
        <begin position="226"/>
        <end position="267"/>
    </location>
</feature>
<sequence>MTPKKRRWRWLLIGTGTLVPVITIGTAAASLLPGGLPDGWHQGVLDTYLNPLEQLVGQWQRADPIRETIMETALGVLWEDLKGSTQTEIPDPYKVRTAEGVTGAGVLTTSPVVQQRDLGNLVDQEMARSLAAPVIGEEGNTWLEESAQRTTDLVNQSIQQTEEVVSLADSAQGMSVTQDVMKQSAQIDAEIAKLLTQQTQLTADNHTTLLQLQQLQGIVAQLAADTSEGIDESNRRERLERQVSISGSAQSPIYLPGVLGTQTSSEE</sequence>
<feature type="compositionally biased region" description="Basic and acidic residues" evidence="1">
    <location>
        <begin position="232"/>
        <end position="241"/>
    </location>
</feature>
<dbReference type="AlphaFoldDB" id="A0A6M0RGL7"/>